<dbReference type="InterPro" id="IPR011990">
    <property type="entry name" value="TPR-like_helical_dom_sf"/>
</dbReference>
<dbReference type="Proteomes" id="UP000193922">
    <property type="component" value="Unassembled WGS sequence"/>
</dbReference>
<comment type="caution">
    <text evidence="4">The sequence shown here is derived from an EMBL/GenBank/DDBJ whole genome shotgun (WGS) entry which is preliminary data.</text>
</comment>
<evidence type="ECO:0000259" key="3">
    <source>
        <dbReference type="Pfam" id="PF23276"/>
    </source>
</evidence>
<dbReference type="Pfam" id="PF23276">
    <property type="entry name" value="TPR_24"/>
    <property type="match status" value="1"/>
</dbReference>
<dbReference type="InterPro" id="IPR057027">
    <property type="entry name" value="TPR_mt"/>
</dbReference>
<feature type="compositionally biased region" description="Polar residues" evidence="2">
    <location>
        <begin position="1"/>
        <end position="10"/>
    </location>
</feature>
<reference evidence="4 5" key="1">
    <citation type="submission" date="2016-07" db="EMBL/GenBank/DDBJ databases">
        <title>Pervasive Adenine N6-methylation of Active Genes in Fungi.</title>
        <authorList>
            <consortium name="DOE Joint Genome Institute"/>
            <person name="Mondo S.J."/>
            <person name="Dannebaum R.O."/>
            <person name="Kuo R.C."/>
            <person name="Labutti K."/>
            <person name="Haridas S."/>
            <person name="Kuo A."/>
            <person name="Salamov A."/>
            <person name="Ahrendt S.R."/>
            <person name="Lipzen A."/>
            <person name="Sullivan W."/>
            <person name="Andreopoulos W.B."/>
            <person name="Clum A."/>
            <person name="Lindquist E."/>
            <person name="Daum C."/>
            <person name="Ramamoorthy G.K."/>
            <person name="Gryganskyi A."/>
            <person name="Culley D."/>
            <person name="Magnuson J.K."/>
            <person name="James T.Y."/>
            <person name="O'Malley M.A."/>
            <person name="Stajich J.E."/>
            <person name="Spatafora J.W."/>
            <person name="Visel A."/>
            <person name="Grigoriev I.V."/>
        </authorList>
    </citation>
    <scope>NUCLEOTIDE SEQUENCE [LARGE SCALE GENOMIC DNA]</scope>
    <source>
        <strain evidence="4 5">ATCC 12442</strain>
    </source>
</reference>
<dbReference type="STRING" id="61395.A0A1Y1WJJ2"/>
<gene>
    <name evidence="4" type="ORF">DL89DRAFT_290989</name>
</gene>
<evidence type="ECO:0000256" key="1">
    <source>
        <dbReference type="ARBA" id="ARBA00022737"/>
    </source>
</evidence>
<sequence>MNARTPTQASRAPAGGQTPAADSTHARSPQTVAEQVRSIIYPSSYDKISRAREVLQDARVASTHVGMQLAQADRRQLAVKRTQLNELFSRQSRETLSSSDYSEFLEGYMITHDAYGGLAVLTAMRQHGQKATLAQYNMVLKTAAQDFNARAIYEIGEEMRIAGLLLSLSKRGQPELAYSVYMEMQTRNVAVQRNACHELICALGAIGEVDLAFSVLRAAMAAALAFDQTTSLALLRAAGAALHHDAYRHSFEQLTQVFGSSLAEGDYILGLQVAARHGDVSLATSIIRAMQGHGYAMQEHHLEPLFEALVQKTQWLPALRVLETMRSAGHGAEPATVRCLMRKLQGAKAEELTEHVFSLLASHSAELPHAISTATLNALVGALAKSRCVEAALDRLDRGASARATRLQQEVLFARLLDEDRLVPSQRAYEAMLGTCLTQYVYEDAFVYLESMKAHGMVPGWKTYSKIVRRCARVADPRAHTAMQEMRDLGYAAARRKPSKSDKDSEPLSTPDPSTKVPDLETLLGDSLFKV</sequence>
<dbReference type="GeneID" id="63806802"/>
<feature type="region of interest" description="Disordered" evidence="2">
    <location>
        <begin position="490"/>
        <end position="520"/>
    </location>
</feature>
<evidence type="ECO:0000313" key="5">
    <source>
        <dbReference type="Proteomes" id="UP000193922"/>
    </source>
</evidence>
<dbReference type="Gene3D" id="1.25.40.10">
    <property type="entry name" value="Tetratricopeptide repeat domain"/>
    <property type="match status" value="3"/>
</dbReference>
<evidence type="ECO:0000256" key="2">
    <source>
        <dbReference type="SAM" id="MobiDB-lite"/>
    </source>
</evidence>
<dbReference type="Pfam" id="PF01535">
    <property type="entry name" value="PPR"/>
    <property type="match status" value="1"/>
</dbReference>
<dbReference type="RefSeq" id="XP_040746614.1">
    <property type="nucleotide sequence ID" value="XM_040890154.1"/>
</dbReference>
<keyword evidence="1" id="KW-0677">Repeat</keyword>
<feature type="domain" description="Pentatricopeptide repeat-containing protein-mitochondrial" evidence="3">
    <location>
        <begin position="271"/>
        <end position="394"/>
    </location>
</feature>
<dbReference type="InterPro" id="IPR002885">
    <property type="entry name" value="PPR_rpt"/>
</dbReference>
<dbReference type="EMBL" id="MCFD01000002">
    <property type="protein sequence ID" value="ORX73274.1"/>
    <property type="molecule type" value="Genomic_DNA"/>
</dbReference>
<evidence type="ECO:0000313" key="4">
    <source>
        <dbReference type="EMBL" id="ORX73274.1"/>
    </source>
</evidence>
<proteinExistence type="predicted"/>
<accession>A0A1Y1WJJ2</accession>
<dbReference type="PANTHER" id="PTHR47936">
    <property type="entry name" value="PPR_LONG DOMAIN-CONTAINING PROTEIN"/>
    <property type="match status" value="1"/>
</dbReference>
<dbReference type="OrthoDB" id="185373at2759"/>
<dbReference type="AlphaFoldDB" id="A0A1Y1WJJ2"/>
<protein>
    <recommendedName>
        <fullName evidence="3">Pentatricopeptide repeat-containing protein-mitochondrial domain-containing protein</fullName>
    </recommendedName>
</protein>
<dbReference type="PANTHER" id="PTHR47936:SF1">
    <property type="entry name" value="PENTATRICOPEPTIDE REPEAT-CONTAINING PROTEIN GUN1, CHLOROPLASTIC"/>
    <property type="match status" value="1"/>
</dbReference>
<name>A0A1Y1WJJ2_9FUNG</name>
<organism evidence="4 5">
    <name type="scientific">Linderina pennispora</name>
    <dbReference type="NCBI Taxonomy" id="61395"/>
    <lineage>
        <taxon>Eukaryota</taxon>
        <taxon>Fungi</taxon>
        <taxon>Fungi incertae sedis</taxon>
        <taxon>Zoopagomycota</taxon>
        <taxon>Kickxellomycotina</taxon>
        <taxon>Kickxellomycetes</taxon>
        <taxon>Kickxellales</taxon>
        <taxon>Kickxellaceae</taxon>
        <taxon>Linderina</taxon>
    </lineage>
</organism>
<feature type="region of interest" description="Disordered" evidence="2">
    <location>
        <begin position="1"/>
        <end position="33"/>
    </location>
</feature>
<keyword evidence="5" id="KW-1185">Reference proteome</keyword>